<dbReference type="Pfam" id="PF02595">
    <property type="entry name" value="Gly_kinase"/>
    <property type="match status" value="1"/>
</dbReference>
<dbReference type="InterPro" id="IPR036129">
    <property type="entry name" value="Glycerate_kinase_sf"/>
</dbReference>
<dbReference type="PANTHER" id="PTHR21599">
    <property type="entry name" value="GLYCERATE KINASE"/>
    <property type="match status" value="1"/>
</dbReference>
<dbReference type="PANTHER" id="PTHR21599:SF0">
    <property type="entry name" value="GLYCERATE KINASE"/>
    <property type="match status" value="1"/>
</dbReference>
<name>A0ABW7Q9A4_9MICO</name>
<gene>
    <name evidence="2" type="ORF">ACH3VR_13835</name>
</gene>
<dbReference type="GO" id="GO:0016301">
    <property type="term" value="F:kinase activity"/>
    <property type="evidence" value="ECO:0007669"/>
    <property type="project" value="UniProtKB-KW"/>
</dbReference>
<reference evidence="2 3" key="1">
    <citation type="submission" date="2024-09" db="EMBL/GenBank/DDBJ databases">
        <authorList>
            <person name="Pan X."/>
        </authorList>
    </citation>
    <scope>NUCLEOTIDE SEQUENCE [LARGE SCALE GENOMIC DNA]</scope>
    <source>
        <strain evidence="2 3">B2969</strain>
    </source>
</reference>
<proteinExistence type="predicted"/>
<protein>
    <submittedName>
        <fullName evidence="2">Glycerate kinase</fullName>
    </submittedName>
</protein>
<comment type="caution">
    <text evidence="2">The sequence shown here is derived from an EMBL/GenBank/DDBJ whole genome shotgun (WGS) entry which is preliminary data.</text>
</comment>
<feature type="region of interest" description="Disordered" evidence="1">
    <location>
        <begin position="22"/>
        <end position="50"/>
    </location>
</feature>
<keyword evidence="3" id="KW-1185">Reference proteome</keyword>
<dbReference type="InterPro" id="IPR018193">
    <property type="entry name" value="Glyc_kinase_flavodox-like_fold"/>
</dbReference>
<dbReference type="InterPro" id="IPR004381">
    <property type="entry name" value="Glycerate_kinase"/>
</dbReference>
<dbReference type="Gene3D" id="3.90.1510.10">
    <property type="entry name" value="Glycerate kinase, domain 2"/>
    <property type="match status" value="1"/>
</dbReference>
<evidence type="ECO:0000313" key="2">
    <source>
        <dbReference type="EMBL" id="MFH8251449.1"/>
    </source>
</evidence>
<keyword evidence="2" id="KW-0418">Kinase</keyword>
<evidence type="ECO:0000256" key="1">
    <source>
        <dbReference type="SAM" id="MobiDB-lite"/>
    </source>
</evidence>
<dbReference type="RefSeq" id="WP_397556890.1">
    <property type="nucleotide sequence ID" value="NZ_JBIQWL010000004.1"/>
</dbReference>
<dbReference type="SUPFAM" id="SSF110738">
    <property type="entry name" value="Glycerate kinase I"/>
    <property type="match status" value="1"/>
</dbReference>
<dbReference type="Proteomes" id="UP001610861">
    <property type="component" value="Unassembled WGS sequence"/>
</dbReference>
<dbReference type="EMBL" id="JBIQWL010000004">
    <property type="protein sequence ID" value="MFH8251449.1"/>
    <property type="molecule type" value="Genomic_DNA"/>
</dbReference>
<organism evidence="2 3">
    <name type="scientific">Microbacterium alkaliflavum</name>
    <dbReference type="NCBI Taxonomy" id="3248839"/>
    <lineage>
        <taxon>Bacteria</taxon>
        <taxon>Bacillati</taxon>
        <taxon>Actinomycetota</taxon>
        <taxon>Actinomycetes</taxon>
        <taxon>Micrococcales</taxon>
        <taxon>Microbacteriaceae</taxon>
        <taxon>Microbacterium</taxon>
    </lineage>
</organism>
<evidence type="ECO:0000313" key="3">
    <source>
        <dbReference type="Proteomes" id="UP001610861"/>
    </source>
</evidence>
<keyword evidence="2" id="KW-0808">Transferase</keyword>
<accession>A0ABW7Q9A4</accession>
<sequence length="289" mass="29034">MAPIRRSAAAAVDALGSPIAAAGAGSGLTEGRTASRRAAQTNPRPVVDEPRGALYEFATDLPGARRMSVVVTGPDGEPIEATWISLPASAETPGGTAVVELASTSGIGLLGDRRVPWDAGTVGFGEAIAAALDHGVGRLVLSLDQAASIDGGAGMLTALGAVLTDSSCRIILPGARGLEHVAHAELEGLRALPHRGVLALTDSMNPLLGPAGACAVVGPQAGLDARDVPAVEDGLRRLAGRLPVDYRTPGAGSAGGTGLALLAWGARLVPCAVGIAELMDLREEIEQAH</sequence>